<gene>
    <name evidence="3" type="ORF">Pfra01_001434200</name>
</gene>
<feature type="region of interest" description="Disordered" evidence="1">
    <location>
        <begin position="30"/>
        <end position="76"/>
    </location>
</feature>
<feature type="compositionally biased region" description="Pro residues" evidence="1">
    <location>
        <begin position="35"/>
        <end position="52"/>
    </location>
</feature>
<feature type="compositionally biased region" description="Low complexity" evidence="1">
    <location>
        <begin position="346"/>
        <end position="359"/>
    </location>
</feature>
<feature type="region of interest" description="Disordered" evidence="1">
    <location>
        <begin position="91"/>
        <end position="135"/>
    </location>
</feature>
<feature type="domain" description="ZNF598/HEL2 PAH" evidence="2">
    <location>
        <begin position="242"/>
        <end position="313"/>
    </location>
</feature>
<feature type="region of interest" description="Disordered" evidence="1">
    <location>
        <begin position="559"/>
        <end position="620"/>
    </location>
</feature>
<proteinExistence type="predicted"/>
<evidence type="ECO:0000256" key="1">
    <source>
        <dbReference type="SAM" id="MobiDB-lite"/>
    </source>
</evidence>
<feature type="compositionally biased region" description="Acidic residues" evidence="1">
    <location>
        <begin position="611"/>
        <end position="620"/>
    </location>
</feature>
<evidence type="ECO:0000313" key="3">
    <source>
        <dbReference type="EMBL" id="GMF43016.1"/>
    </source>
</evidence>
<sequence>MASRPLPAGRLDGARSPVRQNVALRWLNSVSPAPAAKPMPSPAKKWPPPARVEPPLHSQAAVTPSPAPVTEKKVTESAFQSARALFEAKKTPVTPPLPSHRPSTFHTPAGPIVAKQHSNESDLSNSSCRTVDSESDQKLEEWVETQPQLKLSTPVKNTEKEVVSAAASLCATKPQASYPIREIKATQCLSSAYILTSPKHNQPMRAEIDPFRLLLPIVTVPTLPDEVPYVYDSDAVEMEKNIKKVVRKLLNKDKARLEEFKMNSRLFGTDFMDSHAYLNTLIKYFGPIRALQLVPCLLSVQPDILKRNALLLSAKNYAMRNKETLSQELRHLQPANIHVKGMRESNATGNAATPTPGAADSQSVYPGAEGSVKSAPPPVVTPAPKAKTVVSPDAHTTQRTSWNSITQPVEVAAVKNVTSRVVKPLDSAVPVSPVAQKKPTATKSVINMATATTKVIKFAEPVPEPQEATPPVINIAVTGPRHVQSNVIAMKRVKPVTLSDSEEEFRVDNLFGETINSTPPQNEQIYLEGNLKTLAVPLSPASSTQSYEEAESLFGERLSSPSRSSIRRRKTVTWGESKTVELPTERDSTTTTTEKPLPFLFGPATAAAFDSDSDESDLND</sequence>
<evidence type="ECO:0000259" key="2">
    <source>
        <dbReference type="Pfam" id="PF23202"/>
    </source>
</evidence>
<name>A0A9W6XQ56_9STRA</name>
<dbReference type="InterPro" id="IPR057634">
    <property type="entry name" value="PAH_ZNF598/HEL2"/>
</dbReference>
<protein>
    <submittedName>
        <fullName evidence="3">Unnamed protein product</fullName>
    </submittedName>
</protein>
<organism evidence="3 4">
    <name type="scientific">Phytophthora fragariaefolia</name>
    <dbReference type="NCBI Taxonomy" id="1490495"/>
    <lineage>
        <taxon>Eukaryota</taxon>
        <taxon>Sar</taxon>
        <taxon>Stramenopiles</taxon>
        <taxon>Oomycota</taxon>
        <taxon>Peronosporomycetes</taxon>
        <taxon>Peronosporales</taxon>
        <taxon>Peronosporaceae</taxon>
        <taxon>Phytophthora</taxon>
    </lineage>
</organism>
<reference evidence="3" key="1">
    <citation type="submission" date="2023-04" db="EMBL/GenBank/DDBJ databases">
        <title>Phytophthora fragariaefolia NBRC 109709.</title>
        <authorList>
            <person name="Ichikawa N."/>
            <person name="Sato H."/>
            <person name="Tonouchi N."/>
        </authorList>
    </citation>
    <scope>NUCLEOTIDE SEQUENCE</scope>
    <source>
        <strain evidence="3">NBRC 109709</strain>
    </source>
</reference>
<feature type="compositionally biased region" description="Polar residues" evidence="1">
    <location>
        <begin position="121"/>
        <end position="130"/>
    </location>
</feature>
<dbReference type="EMBL" id="BSXT01001506">
    <property type="protein sequence ID" value="GMF43016.1"/>
    <property type="molecule type" value="Genomic_DNA"/>
</dbReference>
<comment type="caution">
    <text evidence="3">The sequence shown here is derived from an EMBL/GenBank/DDBJ whole genome shotgun (WGS) entry which is preliminary data.</text>
</comment>
<evidence type="ECO:0000313" key="4">
    <source>
        <dbReference type="Proteomes" id="UP001165121"/>
    </source>
</evidence>
<feature type="region of interest" description="Disordered" evidence="1">
    <location>
        <begin position="346"/>
        <end position="401"/>
    </location>
</feature>
<dbReference type="Proteomes" id="UP001165121">
    <property type="component" value="Unassembled WGS sequence"/>
</dbReference>
<keyword evidence="4" id="KW-1185">Reference proteome</keyword>
<dbReference type="AlphaFoldDB" id="A0A9W6XQ56"/>
<accession>A0A9W6XQ56</accession>
<dbReference type="Pfam" id="PF23202">
    <property type="entry name" value="PAH_ZNF598"/>
    <property type="match status" value="1"/>
</dbReference>
<dbReference type="OrthoDB" id="119579at2759"/>